<dbReference type="SUPFAM" id="SSF53335">
    <property type="entry name" value="S-adenosyl-L-methionine-dependent methyltransferases"/>
    <property type="match status" value="1"/>
</dbReference>
<proteinExistence type="predicted"/>
<evidence type="ECO:0000313" key="2">
    <source>
        <dbReference type="Proteomes" id="UP000021816"/>
    </source>
</evidence>
<dbReference type="PATRIC" id="fig|1454003.3.peg.3201"/>
<dbReference type="STRING" id="1454003.AW10_03145"/>
<evidence type="ECO:0000313" key="1">
    <source>
        <dbReference type="EMBL" id="EXI78301.1"/>
    </source>
</evidence>
<dbReference type="GO" id="GO:0030731">
    <property type="term" value="F:guanidinoacetate N-methyltransferase activity"/>
    <property type="evidence" value="ECO:0007669"/>
    <property type="project" value="TreeGrafter"/>
</dbReference>
<reference evidence="1 2" key="1">
    <citation type="submission" date="2014-02" db="EMBL/GenBank/DDBJ databases">
        <title>Expanding our view of genomic diversity in Candidatus Accumulibacter clades.</title>
        <authorList>
            <person name="Skennerton C.T."/>
            <person name="Barr J.J."/>
            <person name="Slater F.R."/>
            <person name="Bond P.L."/>
            <person name="Tyson G.W."/>
        </authorList>
    </citation>
    <scope>NUCLEOTIDE SEQUENCE [LARGE SCALE GENOMIC DNA]</scope>
    <source>
        <strain evidence="2">BA-92</strain>
    </source>
</reference>
<dbReference type="CDD" id="cd02440">
    <property type="entry name" value="AdoMet_MTases"/>
    <property type="match status" value="1"/>
</dbReference>
<protein>
    <recommendedName>
        <fullName evidence="3">Class I SAM-dependent methyltransferase</fullName>
    </recommendedName>
</protein>
<gene>
    <name evidence="1" type="ORF">AW10_03145</name>
</gene>
<comment type="caution">
    <text evidence="1">The sequence shown here is derived from an EMBL/GenBank/DDBJ whole genome shotgun (WGS) entry which is preliminary data.</text>
</comment>
<dbReference type="GO" id="GO:0006601">
    <property type="term" value="P:creatine biosynthetic process"/>
    <property type="evidence" value="ECO:0007669"/>
    <property type="project" value="TreeGrafter"/>
</dbReference>
<organism evidence="1 2">
    <name type="scientific">Candidatus Accumulibacter appositus</name>
    <dbReference type="NCBI Taxonomy" id="1454003"/>
    <lineage>
        <taxon>Bacteria</taxon>
        <taxon>Pseudomonadati</taxon>
        <taxon>Pseudomonadota</taxon>
        <taxon>Betaproteobacteria</taxon>
        <taxon>Candidatus Accumulibacter</taxon>
    </lineage>
</organism>
<dbReference type="InterPro" id="IPR029063">
    <property type="entry name" value="SAM-dependent_MTases_sf"/>
</dbReference>
<dbReference type="InterPro" id="IPR051038">
    <property type="entry name" value="RMT2/GAMT_Mtase"/>
</dbReference>
<name>A0A011NSH1_9PROT</name>
<dbReference type="Gene3D" id="3.40.50.150">
    <property type="entry name" value="Vaccinia Virus protein VP39"/>
    <property type="match status" value="1"/>
</dbReference>
<accession>A0A011NSH1</accession>
<sequence length="263" mass="29945">MTRRLKRSRNFEITLEIKNDGFIRPPREAQRNWLLKRAMAEFAADLAALDRLAAEFVPGTEAMHVGDREQADLSDAEIMEDWQIPIMQAMADVAAKSRGQVLEIGYGRGVAARMIQAHEVASHTIIECNRPIMRQCEQWRATRPERDIRPVLGRWQDVLDGLGCFDSIFFHTYPLNEEEVLDQIGDEITFAAHFFSHAARHLVDGGIFTYLSNEIDSLGRGHQRLLLQHFSSISMRCIAPLALPVDVRDAWWSDSMMLVSAVK</sequence>
<dbReference type="PANTHER" id="PTHR32379:SF1">
    <property type="entry name" value="GUANIDINOACETATE N-METHYLTRANSFERASE"/>
    <property type="match status" value="1"/>
</dbReference>
<dbReference type="Proteomes" id="UP000021816">
    <property type="component" value="Unassembled WGS sequence"/>
</dbReference>
<dbReference type="GO" id="GO:0005737">
    <property type="term" value="C:cytoplasm"/>
    <property type="evidence" value="ECO:0007669"/>
    <property type="project" value="TreeGrafter"/>
</dbReference>
<dbReference type="EMBL" id="JEMX01000075">
    <property type="protein sequence ID" value="EXI78301.1"/>
    <property type="molecule type" value="Genomic_DNA"/>
</dbReference>
<dbReference type="PANTHER" id="PTHR32379">
    <property type="entry name" value="GUANIDINOACETATE N-METHYLTRANSFERASE"/>
    <property type="match status" value="1"/>
</dbReference>
<evidence type="ECO:0008006" key="3">
    <source>
        <dbReference type="Google" id="ProtNLM"/>
    </source>
</evidence>
<dbReference type="AlphaFoldDB" id="A0A011NSH1"/>